<dbReference type="PROSITE" id="PS50164">
    <property type="entry name" value="GIY_YIG"/>
    <property type="match status" value="1"/>
</dbReference>
<gene>
    <name evidence="3" type="ORF">A3A38_02610</name>
</gene>
<organism evidence="3 4">
    <name type="scientific">Candidatus Kaiserbacteria bacterium RIFCSPLOWO2_01_FULL_53_17</name>
    <dbReference type="NCBI Taxonomy" id="1798511"/>
    <lineage>
        <taxon>Bacteria</taxon>
        <taxon>Candidatus Kaiseribacteriota</taxon>
    </lineage>
</organism>
<dbReference type="PANTHER" id="PTHR34477">
    <property type="entry name" value="UPF0213 PROTEIN YHBQ"/>
    <property type="match status" value="1"/>
</dbReference>
<reference evidence="3 4" key="1">
    <citation type="journal article" date="2016" name="Nat. Commun.">
        <title>Thousands of microbial genomes shed light on interconnected biogeochemical processes in an aquifer system.</title>
        <authorList>
            <person name="Anantharaman K."/>
            <person name="Brown C.T."/>
            <person name="Hug L.A."/>
            <person name="Sharon I."/>
            <person name="Castelle C.J."/>
            <person name="Probst A.J."/>
            <person name="Thomas B.C."/>
            <person name="Singh A."/>
            <person name="Wilkins M.J."/>
            <person name="Karaoz U."/>
            <person name="Brodie E.L."/>
            <person name="Williams K.H."/>
            <person name="Hubbard S.S."/>
            <person name="Banfield J.F."/>
        </authorList>
    </citation>
    <scope>NUCLEOTIDE SEQUENCE [LARGE SCALE GENOMIC DNA]</scope>
</reference>
<evidence type="ECO:0000259" key="2">
    <source>
        <dbReference type="PROSITE" id="PS50164"/>
    </source>
</evidence>
<evidence type="ECO:0000256" key="1">
    <source>
        <dbReference type="ARBA" id="ARBA00007435"/>
    </source>
</evidence>
<dbReference type="AlphaFoldDB" id="A0A1F6EGT3"/>
<dbReference type="Gene3D" id="3.40.1440.10">
    <property type="entry name" value="GIY-YIG endonuclease"/>
    <property type="match status" value="1"/>
</dbReference>
<dbReference type="InterPro" id="IPR050190">
    <property type="entry name" value="UPF0213_domain"/>
</dbReference>
<dbReference type="PANTHER" id="PTHR34477:SF1">
    <property type="entry name" value="UPF0213 PROTEIN YHBQ"/>
    <property type="match status" value="1"/>
</dbReference>
<evidence type="ECO:0000313" key="3">
    <source>
        <dbReference type="EMBL" id="OGG72853.1"/>
    </source>
</evidence>
<dbReference type="SUPFAM" id="SSF82771">
    <property type="entry name" value="GIY-YIG endonuclease"/>
    <property type="match status" value="1"/>
</dbReference>
<dbReference type="EMBL" id="MFLY01000029">
    <property type="protein sequence ID" value="OGG72853.1"/>
    <property type="molecule type" value="Genomic_DNA"/>
</dbReference>
<comment type="similarity">
    <text evidence="1">Belongs to the UPF0213 family.</text>
</comment>
<dbReference type="Proteomes" id="UP000177306">
    <property type="component" value="Unassembled WGS sequence"/>
</dbReference>
<proteinExistence type="inferred from homology"/>
<dbReference type="Pfam" id="PF01541">
    <property type="entry name" value="GIY-YIG"/>
    <property type="match status" value="1"/>
</dbReference>
<protein>
    <submittedName>
        <fullName evidence="3">Excinuclease ABC subunit C</fullName>
    </submittedName>
</protein>
<accession>A0A1F6EGT3</accession>
<evidence type="ECO:0000313" key="4">
    <source>
        <dbReference type="Proteomes" id="UP000177306"/>
    </source>
</evidence>
<comment type="caution">
    <text evidence="3">The sequence shown here is derived from an EMBL/GenBank/DDBJ whole genome shotgun (WGS) entry which is preliminary data.</text>
</comment>
<dbReference type="InterPro" id="IPR035901">
    <property type="entry name" value="GIY-YIG_endonuc_sf"/>
</dbReference>
<feature type="domain" description="GIY-YIG" evidence="2">
    <location>
        <begin position="1"/>
        <end position="78"/>
    </location>
</feature>
<dbReference type="InterPro" id="IPR000305">
    <property type="entry name" value="GIY-YIG_endonuc"/>
</dbReference>
<sequence length="78" mass="9007">MHIVYILECADGKPYTGCTDNLDERLKRHELGYVPATKDRRPVKLVTHILFDNKYKAFALEKYLKSGSGRAFANRHLL</sequence>
<name>A0A1F6EGT3_9BACT</name>